<dbReference type="Proteomes" id="UP000680304">
    <property type="component" value="Unassembled WGS sequence"/>
</dbReference>
<sequence>MAQILDRLLLFLFSLVVGMLAAVLFAAGIGWIPEAVSERFVDQLYTRGWLQLTVVIAAAVTFIVSFRLFYVSLRRSGPTASSIDQRTEYGDIRISLETVENIALKAAARHRGVKDLKARIRFNEAGLDIVLRAVVDGETPIPVLTEDMQKAVKEHVEEVTGIPVAGVGVFVANVIQSGAFKSRVE</sequence>
<gene>
    <name evidence="2" type="ORF">PACILC2_44740</name>
</gene>
<evidence type="ECO:0000313" key="3">
    <source>
        <dbReference type="Proteomes" id="UP000680304"/>
    </source>
</evidence>
<dbReference type="RefSeq" id="WP_213530450.1">
    <property type="nucleotide sequence ID" value="NZ_BOVJ01000158.1"/>
</dbReference>
<name>A0ABQ4NCF6_9BACL</name>
<keyword evidence="3" id="KW-1185">Reference proteome</keyword>
<feature type="transmembrane region" description="Helical" evidence="1">
    <location>
        <begin position="50"/>
        <end position="70"/>
    </location>
</feature>
<proteinExistence type="predicted"/>
<keyword evidence="1" id="KW-0812">Transmembrane</keyword>
<accession>A0ABQ4NCF6</accession>
<comment type="caution">
    <text evidence="2">The sequence shown here is derived from an EMBL/GenBank/DDBJ whole genome shotgun (WGS) entry which is preliminary data.</text>
</comment>
<evidence type="ECO:0008006" key="4">
    <source>
        <dbReference type="Google" id="ProtNLM"/>
    </source>
</evidence>
<dbReference type="EMBL" id="BOVJ01000158">
    <property type="protein sequence ID" value="GIQ65906.1"/>
    <property type="molecule type" value="Genomic_DNA"/>
</dbReference>
<evidence type="ECO:0000256" key="1">
    <source>
        <dbReference type="SAM" id="Phobius"/>
    </source>
</evidence>
<dbReference type="NCBIfam" id="NF033218">
    <property type="entry name" value="anchor_AmaP"/>
    <property type="match status" value="1"/>
</dbReference>
<reference evidence="2 3" key="1">
    <citation type="submission" date="2021-04" db="EMBL/GenBank/DDBJ databases">
        <title>Draft genome sequence of Paenibacillus cisolokensis, LC2-13A.</title>
        <authorList>
            <person name="Uke A."/>
            <person name="Chhe C."/>
            <person name="Baramee S."/>
            <person name="Kosugi A."/>
        </authorList>
    </citation>
    <scope>NUCLEOTIDE SEQUENCE [LARGE SCALE GENOMIC DNA]</scope>
    <source>
        <strain evidence="2 3">LC2-13A</strain>
    </source>
</reference>
<protein>
    <recommendedName>
        <fullName evidence="4">Alkaline shock response membrane anchor protein AmaP</fullName>
    </recommendedName>
</protein>
<organism evidence="2 3">
    <name type="scientific">Paenibacillus cisolokensis</name>
    <dbReference type="NCBI Taxonomy" id="1658519"/>
    <lineage>
        <taxon>Bacteria</taxon>
        <taxon>Bacillati</taxon>
        <taxon>Bacillota</taxon>
        <taxon>Bacilli</taxon>
        <taxon>Bacillales</taxon>
        <taxon>Paenibacillaceae</taxon>
        <taxon>Paenibacillus</taxon>
    </lineage>
</organism>
<keyword evidence="1" id="KW-1133">Transmembrane helix</keyword>
<keyword evidence="1" id="KW-0472">Membrane</keyword>
<evidence type="ECO:0000313" key="2">
    <source>
        <dbReference type="EMBL" id="GIQ65906.1"/>
    </source>
</evidence>